<dbReference type="GO" id="GO:0005680">
    <property type="term" value="C:anaphase-promoting complex"/>
    <property type="evidence" value="ECO:0007669"/>
    <property type="project" value="InterPro"/>
</dbReference>
<evidence type="ECO:0000256" key="8">
    <source>
        <dbReference type="ARBA" id="ARBA00045696"/>
    </source>
</evidence>
<accession>A0A3N2Q4S2</accession>
<organism evidence="10 11">
    <name type="scientific">Sodiomyces alkalinus (strain CBS 110278 / VKM F-3762 / F11)</name>
    <name type="common">Alkaliphilic filamentous fungus</name>
    <dbReference type="NCBI Taxonomy" id="1314773"/>
    <lineage>
        <taxon>Eukaryota</taxon>
        <taxon>Fungi</taxon>
        <taxon>Dikarya</taxon>
        <taxon>Ascomycota</taxon>
        <taxon>Pezizomycotina</taxon>
        <taxon>Sordariomycetes</taxon>
        <taxon>Hypocreomycetidae</taxon>
        <taxon>Glomerellales</taxon>
        <taxon>Plectosphaerellaceae</taxon>
        <taxon>Sodiomyces</taxon>
    </lineage>
</organism>
<keyword evidence="3" id="KW-0132">Cell division</keyword>
<gene>
    <name evidence="10" type="ORF">SODALDRAFT_292634</name>
</gene>
<evidence type="ECO:0000256" key="2">
    <source>
        <dbReference type="ARBA" id="ARBA00016066"/>
    </source>
</evidence>
<keyword evidence="5" id="KW-0833">Ubl conjugation pathway</keyword>
<reference evidence="10 11" key="1">
    <citation type="journal article" date="2018" name="Mol. Ecol.">
        <title>The obligate alkalophilic soda-lake fungus Sodiomyces alkalinus has shifted to a protein diet.</title>
        <authorList>
            <person name="Grum-Grzhimaylo A.A."/>
            <person name="Falkoski D.L."/>
            <person name="van den Heuvel J."/>
            <person name="Valero-Jimenez C.A."/>
            <person name="Min B."/>
            <person name="Choi I.G."/>
            <person name="Lipzen A."/>
            <person name="Daum C.G."/>
            <person name="Aanen D.K."/>
            <person name="Tsang A."/>
            <person name="Henrissat B."/>
            <person name="Bilanenko E.N."/>
            <person name="de Vries R.P."/>
            <person name="van Kan J.A.L."/>
            <person name="Grigoriev I.V."/>
            <person name="Debets A.J.M."/>
        </authorList>
    </citation>
    <scope>NUCLEOTIDE SEQUENCE [LARGE SCALE GENOMIC DNA]</scope>
    <source>
        <strain evidence="10 11">F11</strain>
    </source>
</reference>
<dbReference type="PANTHER" id="PTHR12830">
    <property type="entry name" value="ANAPHASE-PROMOTING COMPLEX SUBUNIT 5"/>
    <property type="match status" value="1"/>
</dbReference>
<dbReference type="RefSeq" id="XP_028469503.1">
    <property type="nucleotide sequence ID" value="XM_028608700.1"/>
</dbReference>
<evidence type="ECO:0000256" key="5">
    <source>
        <dbReference type="ARBA" id="ARBA00022786"/>
    </source>
</evidence>
<dbReference type="GO" id="GO:0070979">
    <property type="term" value="P:protein K11-linked ubiquitination"/>
    <property type="evidence" value="ECO:0007669"/>
    <property type="project" value="TreeGrafter"/>
</dbReference>
<comment type="similarity">
    <text evidence="1">Belongs to the APC5 family.</text>
</comment>
<dbReference type="GeneID" id="39577178"/>
<dbReference type="SUPFAM" id="SSF48452">
    <property type="entry name" value="TPR-like"/>
    <property type="match status" value="1"/>
</dbReference>
<evidence type="ECO:0000256" key="7">
    <source>
        <dbReference type="ARBA" id="ARBA00031069"/>
    </source>
</evidence>
<evidence type="ECO:0000256" key="3">
    <source>
        <dbReference type="ARBA" id="ARBA00022618"/>
    </source>
</evidence>
<proteinExistence type="inferred from homology"/>
<dbReference type="Pfam" id="PF12862">
    <property type="entry name" value="ANAPC5"/>
    <property type="match status" value="1"/>
</dbReference>
<keyword evidence="4" id="KW-0498">Mitosis</keyword>
<dbReference type="InterPro" id="IPR037679">
    <property type="entry name" value="Apc5"/>
</dbReference>
<dbReference type="InterPro" id="IPR026000">
    <property type="entry name" value="Apc5_dom"/>
</dbReference>
<dbReference type="InterPro" id="IPR011990">
    <property type="entry name" value="TPR-like_helical_dom_sf"/>
</dbReference>
<evidence type="ECO:0000259" key="9">
    <source>
        <dbReference type="Pfam" id="PF12862"/>
    </source>
</evidence>
<evidence type="ECO:0000313" key="11">
    <source>
        <dbReference type="Proteomes" id="UP000272025"/>
    </source>
</evidence>
<keyword evidence="11" id="KW-1185">Reference proteome</keyword>
<dbReference type="EMBL" id="ML119052">
    <property type="protein sequence ID" value="ROT41697.1"/>
    <property type="molecule type" value="Genomic_DNA"/>
</dbReference>
<dbReference type="Proteomes" id="UP000272025">
    <property type="component" value="Unassembled WGS sequence"/>
</dbReference>
<dbReference type="GO" id="GO:0045842">
    <property type="term" value="P:positive regulation of mitotic metaphase/anaphase transition"/>
    <property type="evidence" value="ECO:0007669"/>
    <property type="project" value="TreeGrafter"/>
</dbReference>
<dbReference type="PANTHER" id="PTHR12830:SF9">
    <property type="entry name" value="ANAPHASE-PROMOTING COMPLEX SUBUNIT 5"/>
    <property type="match status" value="1"/>
</dbReference>
<sequence length="786" mass="88551">MGRFLTPAKIGLLALVELYVDELVPTSAIIPVLSFITSSLLDREPTVLAPSCSSSPQSRWTNAERRVSLVTSINDFESLLAAYPVVVGLPGRKLWDIFLEKLWDVNSLHQLHDFFDRQSHNLVMPSEQLRRLGLTEAELQGIRISRNSPFGTFIRRCQLEFTRLRFEDSVELWKDFVSYRQPTLGHRQRRSPSMGRMSFDYVLDAGEQADWDVEAVNVLASITYGDSLTSNSSSSLPVSTDDVEFLLEFQIDKMQTHGNRVPLDVRVRFQRLLQDSRVIPTLSHYLSFLDAWKSGDHPTAFDYLHRYFDYTMQSRERLYYQYALMNLAIIQADFGSHKDALETMLETVSTARENQDMPCLNFALNWLFQFGRAHPRLIRDLESDSLLGSGKESLAYLRAKAKETGMWPLWSSVLLSEAKLGFCDGESVASCVEMLVRSSQLIVTRNLKNLYGAQLTMAMALWERLGLAHLSAVESEIFLRCHIGHTSFDDELKVTARVAMHLTERGKYDQALKMVEALDENALRSWKASQYWYKYRGIIKLTRDLRHDNLDAAEQLMSQLLQSKQDDMEPDVAFVINSLHVDYLMRRGDLQAAFSKVEDMLDALDDGKRDIALYVHLMLLKAQLFDKAGRPQRGFTLAMRAASTAWRARLIPTLWQASGALASILSSLGEFDAAAQLLTAVLPRSLEYESAAMSGQLYSHLADANMGLAGKAPPNSARRTEHLTRAASAVEKAFDSYSAIEDTKKQCEMMAKKATIMKVAGDKALAADYAAAYVSLRKSAAALATC</sequence>
<evidence type="ECO:0000256" key="1">
    <source>
        <dbReference type="ARBA" id="ARBA00007450"/>
    </source>
</evidence>
<comment type="function">
    <text evidence="8">Component of the anaphase promoting complex/cyclosome (APC/C), a cell cycle-regulated E3 ubiquitin ligase that controls progression through mitosis and the G1 phase of the cell cycle. The APC/C complex acts by mediating ubiquitination and subsequent degradation of target proteins: it mainly mediates the formation of 'Lys-11'-linked polyubiquitin chains and, to a lower extent, the formation of 'Lys-48'- and 'Lys-63'-linked polyubiquitin chains. The APC/C complex catalyzes assembly of branched 'Lys-11'-/'Lys-48'-linked branched ubiquitin chains on target proteins.</text>
</comment>
<dbReference type="GO" id="GO:0031145">
    <property type="term" value="P:anaphase-promoting complex-dependent catabolic process"/>
    <property type="evidence" value="ECO:0007669"/>
    <property type="project" value="TreeGrafter"/>
</dbReference>
<evidence type="ECO:0000313" key="10">
    <source>
        <dbReference type="EMBL" id="ROT41697.1"/>
    </source>
</evidence>
<dbReference type="OrthoDB" id="2504561at2759"/>
<dbReference type="STRING" id="1314773.A0A3N2Q4S2"/>
<evidence type="ECO:0000256" key="6">
    <source>
        <dbReference type="ARBA" id="ARBA00023306"/>
    </source>
</evidence>
<evidence type="ECO:0000256" key="4">
    <source>
        <dbReference type="ARBA" id="ARBA00022776"/>
    </source>
</evidence>
<protein>
    <recommendedName>
        <fullName evidence="2">Anaphase-promoting complex subunit 5</fullName>
    </recommendedName>
    <alternativeName>
        <fullName evidence="7">Cyclosome subunit 5</fullName>
    </alternativeName>
</protein>
<dbReference type="Gene3D" id="1.25.40.10">
    <property type="entry name" value="Tetratricopeptide repeat domain"/>
    <property type="match status" value="1"/>
</dbReference>
<dbReference type="AlphaFoldDB" id="A0A3N2Q4S2"/>
<feature type="domain" description="Anaphase-promoting complex subunit 5" evidence="9">
    <location>
        <begin position="284"/>
        <end position="373"/>
    </location>
</feature>
<name>A0A3N2Q4S2_SODAK</name>
<keyword evidence="6" id="KW-0131">Cell cycle</keyword>
<dbReference type="GO" id="GO:0051301">
    <property type="term" value="P:cell division"/>
    <property type="evidence" value="ECO:0007669"/>
    <property type="project" value="UniProtKB-KW"/>
</dbReference>
<dbReference type="UniPathway" id="UPA00143"/>